<name>A0ABX3NTM6_9BACT</name>
<feature type="transmembrane region" description="Helical" evidence="1">
    <location>
        <begin position="23"/>
        <end position="42"/>
    </location>
</feature>
<accession>A0ABX3NTM6</accession>
<evidence type="ECO:0000313" key="3">
    <source>
        <dbReference type="Proteomes" id="UP000192277"/>
    </source>
</evidence>
<proteinExistence type="predicted"/>
<keyword evidence="1" id="KW-0472">Membrane</keyword>
<protein>
    <submittedName>
        <fullName evidence="2">Uncharacterized protein</fullName>
    </submittedName>
</protein>
<keyword evidence="1" id="KW-1133">Transmembrane helix</keyword>
<evidence type="ECO:0000256" key="1">
    <source>
        <dbReference type="SAM" id="Phobius"/>
    </source>
</evidence>
<feature type="transmembrane region" description="Helical" evidence="1">
    <location>
        <begin position="57"/>
        <end position="78"/>
    </location>
</feature>
<sequence>MPWLSHYFPTFTQTQLMKIRKNIYLALGILFLLLYLTVLYIYLTDLKLMLDSKSNNFGFFLSSQLWALPPFLFFRASWRLKKKIDRKKRELLENAFTDLPTHQ</sequence>
<keyword evidence="1" id="KW-0812">Transmembrane</keyword>
<dbReference type="EMBL" id="LWBO01000018">
    <property type="protein sequence ID" value="OQP45995.1"/>
    <property type="molecule type" value="Genomic_DNA"/>
</dbReference>
<evidence type="ECO:0000313" key="2">
    <source>
        <dbReference type="EMBL" id="OQP45995.1"/>
    </source>
</evidence>
<keyword evidence="3" id="KW-1185">Reference proteome</keyword>
<reference evidence="2 3" key="1">
    <citation type="submission" date="2016-04" db="EMBL/GenBank/DDBJ databases">
        <authorList>
            <person name="Chen L."/>
            <person name="Zhuang W."/>
            <person name="Wang G."/>
        </authorList>
    </citation>
    <scope>NUCLEOTIDE SEQUENCE [LARGE SCALE GENOMIC DNA]</scope>
    <source>
        <strain evidence="3">GR20</strain>
    </source>
</reference>
<gene>
    <name evidence="2" type="ORF">A4D02_32915</name>
</gene>
<dbReference type="Proteomes" id="UP000192277">
    <property type="component" value="Unassembled WGS sequence"/>
</dbReference>
<comment type="caution">
    <text evidence="2">The sequence shown here is derived from an EMBL/GenBank/DDBJ whole genome shotgun (WGS) entry which is preliminary data.</text>
</comment>
<organism evidence="2 3">
    <name type="scientific">Niastella koreensis</name>
    <dbReference type="NCBI Taxonomy" id="354356"/>
    <lineage>
        <taxon>Bacteria</taxon>
        <taxon>Pseudomonadati</taxon>
        <taxon>Bacteroidota</taxon>
        <taxon>Chitinophagia</taxon>
        <taxon>Chitinophagales</taxon>
        <taxon>Chitinophagaceae</taxon>
        <taxon>Niastella</taxon>
    </lineage>
</organism>